<sequence length="60" mass="7287">MKTEFKIFESEYFTYLLEEDIKEYQEKHNAEIKNVVLIRNDDDKAIIGVLFEKRSEDENK</sequence>
<organism evidence="1 2">
    <name type="scientific">Helicobacter pullorum</name>
    <dbReference type="NCBI Taxonomy" id="35818"/>
    <lineage>
        <taxon>Bacteria</taxon>
        <taxon>Pseudomonadati</taxon>
        <taxon>Campylobacterota</taxon>
        <taxon>Epsilonproteobacteria</taxon>
        <taxon>Campylobacterales</taxon>
        <taxon>Helicobacteraceae</taxon>
        <taxon>Helicobacter</taxon>
    </lineage>
</organism>
<dbReference type="PATRIC" id="fig|35818.11.peg.1662"/>
<dbReference type="RefSeq" id="WP_054198215.1">
    <property type="nucleotide sequence ID" value="NZ_JNOC01000043.1"/>
</dbReference>
<accession>A0A0N1EB52</accession>
<evidence type="ECO:0000313" key="2">
    <source>
        <dbReference type="Proteomes" id="UP000037997"/>
    </source>
</evidence>
<dbReference type="EMBL" id="JNOC01000043">
    <property type="protein sequence ID" value="KPH55454.1"/>
    <property type="molecule type" value="Genomic_DNA"/>
</dbReference>
<dbReference type="AlphaFoldDB" id="A0A0N1EB52"/>
<dbReference type="Proteomes" id="UP000037997">
    <property type="component" value="Unassembled WGS sequence"/>
</dbReference>
<reference evidence="1 2" key="1">
    <citation type="submission" date="2014-06" db="EMBL/GenBank/DDBJ databases">
        <title>Helicobacter pullorum isolates in fresh chicken meat - phenotypic and genotypic features.</title>
        <authorList>
            <person name="Borges V."/>
            <person name="Santos A."/>
            <person name="Correia C.B."/>
            <person name="Saraiva M."/>
            <person name="Menard A."/>
            <person name="Vieira L."/>
            <person name="Sampaio D.A."/>
            <person name="Gomes J.P."/>
            <person name="Oleastro M."/>
        </authorList>
    </citation>
    <scope>NUCLEOTIDE SEQUENCE [LARGE SCALE GENOMIC DNA]</scope>
    <source>
        <strain evidence="1 2">229334/12</strain>
    </source>
</reference>
<protein>
    <submittedName>
        <fullName evidence="1">Uncharacterized protein</fullName>
    </submittedName>
</protein>
<gene>
    <name evidence="1" type="ORF">HPU229334_08395</name>
</gene>
<name>A0A0N1EB52_9HELI</name>
<proteinExistence type="predicted"/>
<comment type="caution">
    <text evidence="1">The sequence shown here is derived from an EMBL/GenBank/DDBJ whole genome shotgun (WGS) entry which is preliminary data.</text>
</comment>
<evidence type="ECO:0000313" key="1">
    <source>
        <dbReference type="EMBL" id="KPH55454.1"/>
    </source>
</evidence>